<proteinExistence type="inferred from homology"/>
<evidence type="ECO:0000256" key="2">
    <source>
        <dbReference type="PIRSR" id="PIRSR605511-1"/>
    </source>
</evidence>
<comment type="cofactor">
    <cofactor evidence="3">
        <name>Zn(2+)</name>
        <dbReference type="ChEBI" id="CHEBI:29105"/>
    </cofactor>
    <text evidence="3">Binds 1 divalent metal cation per subunit.</text>
</comment>
<dbReference type="SUPFAM" id="SSF63829">
    <property type="entry name" value="Calcium-dependent phosphotriesterase"/>
    <property type="match status" value="1"/>
</dbReference>
<keyword evidence="6" id="KW-1185">Reference proteome</keyword>
<gene>
    <name evidence="5" type="ORF">JMN32_08470</name>
</gene>
<evidence type="ECO:0000259" key="4">
    <source>
        <dbReference type="Pfam" id="PF08450"/>
    </source>
</evidence>
<comment type="caution">
    <text evidence="5">The sequence shown here is derived from an EMBL/GenBank/DDBJ whole genome shotgun (WGS) entry which is preliminary data.</text>
</comment>
<evidence type="ECO:0000313" key="5">
    <source>
        <dbReference type="EMBL" id="MBL6446339.1"/>
    </source>
</evidence>
<feature type="domain" description="SMP-30/Gluconolactonase/LRE-like region" evidence="4">
    <location>
        <begin position="24"/>
        <end position="267"/>
    </location>
</feature>
<feature type="binding site" evidence="3">
    <location>
        <position position="112"/>
    </location>
    <ligand>
        <name>substrate</name>
    </ligand>
</feature>
<feature type="binding site" evidence="3">
    <location>
        <position position="26"/>
    </location>
    <ligand>
        <name>a divalent metal cation</name>
        <dbReference type="ChEBI" id="CHEBI:60240"/>
    </ligand>
</feature>
<keyword evidence="3" id="KW-0479">Metal-binding</keyword>
<dbReference type="PANTHER" id="PTHR10907">
    <property type="entry name" value="REGUCALCIN"/>
    <property type="match status" value="1"/>
</dbReference>
<feature type="binding site" evidence="3">
    <location>
        <position position="208"/>
    </location>
    <ligand>
        <name>a divalent metal cation</name>
        <dbReference type="ChEBI" id="CHEBI:60240"/>
    </ligand>
</feature>
<dbReference type="GO" id="GO:0005509">
    <property type="term" value="F:calcium ion binding"/>
    <property type="evidence" value="ECO:0007669"/>
    <property type="project" value="TreeGrafter"/>
</dbReference>
<protein>
    <submittedName>
        <fullName evidence="5">SMP-30/gluconolactonase/LRE family protein</fullName>
    </submittedName>
</protein>
<dbReference type="InterPro" id="IPR013658">
    <property type="entry name" value="SGL"/>
</dbReference>
<dbReference type="Proteomes" id="UP000614216">
    <property type="component" value="Unassembled WGS sequence"/>
</dbReference>
<accession>A0A937FUM4</accession>
<dbReference type="InterPro" id="IPR005511">
    <property type="entry name" value="SMP-30"/>
</dbReference>
<feature type="binding site" evidence="3">
    <location>
        <position position="158"/>
    </location>
    <ligand>
        <name>a divalent metal cation</name>
        <dbReference type="ChEBI" id="CHEBI:60240"/>
    </ligand>
</feature>
<dbReference type="Pfam" id="PF08450">
    <property type="entry name" value="SGL"/>
    <property type="match status" value="1"/>
</dbReference>
<evidence type="ECO:0000256" key="3">
    <source>
        <dbReference type="PIRSR" id="PIRSR605511-2"/>
    </source>
</evidence>
<dbReference type="EMBL" id="JAEUGD010000023">
    <property type="protein sequence ID" value="MBL6446339.1"/>
    <property type="molecule type" value="Genomic_DNA"/>
</dbReference>
<dbReference type="AlphaFoldDB" id="A0A937FUM4"/>
<evidence type="ECO:0000256" key="1">
    <source>
        <dbReference type="ARBA" id="ARBA00008853"/>
    </source>
</evidence>
<comment type="similarity">
    <text evidence="1">Belongs to the SMP-30/CGR1 family.</text>
</comment>
<feature type="active site" description="Proton donor/acceptor" evidence="2">
    <location>
        <position position="208"/>
    </location>
</feature>
<dbReference type="PANTHER" id="PTHR10907:SF47">
    <property type="entry name" value="REGUCALCIN"/>
    <property type="match status" value="1"/>
</dbReference>
<dbReference type="GO" id="GO:0004341">
    <property type="term" value="F:gluconolactonase activity"/>
    <property type="evidence" value="ECO:0007669"/>
    <property type="project" value="TreeGrafter"/>
</dbReference>
<name>A0A937FUM4_9BACT</name>
<dbReference type="InterPro" id="IPR011042">
    <property type="entry name" value="6-blade_b-propeller_TolB-like"/>
</dbReference>
<reference evidence="5" key="1">
    <citation type="submission" date="2021-01" db="EMBL/GenBank/DDBJ databases">
        <title>Fulvivirga kasyanovii gen. nov., sp nov., a novel member of the phylum Bacteroidetes isolated from seawater in a mussel farm.</title>
        <authorList>
            <person name="Zhao L.-H."/>
            <person name="Wang Z.-J."/>
        </authorList>
    </citation>
    <scope>NUCLEOTIDE SEQUENCE</scope>
    <source>
        <strain evidence="5">29W222</strain>
    </source>
</reference>
<dbReference type="GO" id="GO:0019853">
    <property type="term" value="P:L-ascorbic acid biosynthetic process"/>
    <property type="evidence" value="ECO:0007669"/>
    <property type="project" value="TreeGrafter"/>
</dbReference>
<organism evidence="5 6">
    <name type="scientific">Fulvivirga marina</name>
    <dbReference type="NCBI Taxonomy" id="2494733"/>
    <lineage>
        <taxon>Bacteria</taxon>
        <taxon>Pseudomonadati</taxon>
        <taxon>Bacteroidota</taxon>
        <taxon>Cytophagia</taxon>
        <taxon>Cytophagales</taxon>
        <taxon>Fulvivirgaceae</taxon>
        <taxon>Fulvivirga</taxon>
    </lineage>
</organism>
<evidence type="ECO:0000313" key="6">
    <source>
        <dbReference type="Proteomes" id="UP000614216"/>
    </source>
</evidence>
<sequence length="305" mass="33338">MAVEQVNDTVKNPVVLYIDTIAALGEGAIWNQKSAVYHWLDIEKGEVFTFDPQLDQIKIIDVGQRVGTIVPSSKDDIVLVALQNGIYKLNLETEELQLMEKAPFDPEVIRFNDGKCDPAGRFWVGSMALSEESNAAALYSFDGDSSIIQKLDSITISNGICWSADKKTMYYIDTPTQAVKAFDYNNETGAIENGRIIIKIEEENAFPDGMTIDSEGKLWIALWGGSSVVRYDPDNGQLLTRIPVPAKNVTSCAFGGSNLDTLLITTASIGMNDKEKSKYSKAGAVFATVPGVKGVGANFFEIKKD</sequence>
<dbReference type="PRINTS" id="PR01790">
    <property type="entry name" value="SMP30FAMILY"/>
</dbReference>
<keyword evidence="3" id="KW-0862">Zinc</keyword>
<dbReference type="Gene3D" id="2.120.10.30">
    <property type="entry name" value="TolB, C-terminal domain"/>
    <property type="match status" value="1"/>
</dbReference>
<feature type="binding site" evidence="3">
    <location>
        <position position="110"/>
    </location>
    <ligand>
        <name>substrate</name>
    </ligand>
</feature>